<feature type="domain" description="Helicase C-terminal" evidence="9">
    <location>
        <begin position="380"/>
        <end position="532"/>
    </location>
</feature>
<comment type="similarity">
    <text evidence="1">Belongs to the helicase family. RecQ subfamily.</text>
</comment>
<evidence type="ECO:0000256" key="4">
    <source>
        <dbReference type="ARBA" id="ARBA00023125"/>
    </source>
</evidence>
<reference evidence="10 11" key="1">
    <citation type="submission" date="2016-10" db="EMBL/GenBank/DDBJ databases">
        <authorList>
            <person name="de Groot N.N."/>
        </authorList>
    </citation>
    <scope>NUCLEOTIDE SEQUENCE [LARGE SCALE GENOMIC DNA]</scope>
    <source>
        <strain evidence="10">MBHS1</strain>
    </source>
</reference>
<dbReference type="SMART" id="SM00487">
    <property type="entry name" value="DEXDc"/>
    <property type="match status" value="1"/>
</dbReference>
<dbReference type="Gene3D" id="3.40.50.300">
    <property type="entry name" value="P-loop containing nucleotide triphosphate hydrolases"/>
    <property type="match status" value="2"/>
</dbReference>
<dbReference type="GO" id="GO:0016787">
    <property type="term" value="F:hydrolase activity"/>
    <property type="evidence" value="ECO:0007669"/>
    <property type="project" value="UniProtKB-KW"/>
</dbReference>
<dbReference type="SUPFAM" id="SSF52540">
    <property type="entry name" value="P-loop containing nucleoside triphosphate hydrolases"/>
    <property type="match status" value="1"/>
</dbReference>
<comment type="catalytic activity">
    <reaction evidence="6">
        <text>Couples ATP hydrolysis with the unwinding of duplex DNA by translocating in the 3'-5' direction.</text>
        <dbReference type="EC" id="5.6.2.4"/>
    </reaction>
</comment>
<dbReference type="PANTHER" id="PTHR13710">
    <property type="entry name" value="DNA HELICASE RECQ FAMILY MEMBER"/>
    <property type="match status" value="1"/>
</dbReference>
<organism evidence="10 11">
    <name type="scientific">Candidatus Venteria ishoeyi</name>
    <dbReference type="NCBI Taxonomy" id="1899563"/>
    <lineage>
        <taxon>Bacteria</taxon>
        <taxon>Pseudomonadati</taxon>
        <taxon>Pseudomonadota</taxon>
        <taxon>Gammaproteobacteria</taxon>
        <taxon>Thiotrichales</taxon>
        <taxon>Thiotrichaceae</taxon>
        <taxon>Venteria</taxon>
    </lineage>
</organism>
<dbReference type="SMART" id="SM00490">
    <property type="entry name" value="HELICc"/>
    <property type="match status" value="1"/>
</dbReference>
<dbReference type="EC" id="5.6.2.4" evidence="7"/>
<feature type="domain" description="Helicase ATP-binding" evidence="8">
    <location>
        <begin position="167"/>
        <end position="353"/>
    </location>
</feature>
<evidence type="ECO:0000259" key="8">
    <source>
        <dbReference type="PROSITE" id="PS51192"/>
    </source>
</evidence>
<keyword evidence="5" id="KW-0413">Isomerase</keyword>
<evidence type="ECO:0000256" key="2">
    <source>
        <dbReference type="ARBA" id="ARBA00022741"/>
    </source>
</evidence>
<keyword evidence="10" id="KW-0378">Hydrolase</keyword>
<dbReference type="Pfam" id="PF00271">
    <property type="entry name" value="Helicase_C"/>
    <property type="match status" value="1"/>
</dbReference>
<dbReference type="OrthoDB" id="9760034at2"/>
<protein>
    <recommendedName>
        <fullName evidence="7">DNA 3'-5' helicase</fullName>
        <ecNumber evidence="7">5.6.2.4</ecNumber>
    </recommendedName>
</protein>
<dbReference type="InterPro" id="IPR001650">
    <property type="entry name" value="Helicase_C-like"/>
</dbReference>
<dbReference type="GO" id="GO:0005737">
    <property type="term" value="C:cytoplasm"/>
    <property type="evidence" value="ECO:0007669"/>
    <property type="project" value="TreeGrafter"/>
</dbReference>
<dbReference type="GO" id="GO:0005524">
    <property type="term" value="F:ATP binding"/>
    <property type="evidence" value="ECO:0007669"/>
    <property type="project" value="UniProtKB-KW"/>
</dbReference>
<dbReference type="AlphaFoldDB" id="A0A1H6FBA7"/>
<dbReference type="GO" id="GO:0003677">
    <property type="term" value="F:DNA binding"/>
    <property type="evidence" value="ECO:0007669"/>
    <property type="project" value="UniProtKB-KW"/>
</dbReference>
<keyword evidence="3" id="KW-0067">ATP-binding</keyword>
<evidence type="ECO:0000259" key="9">
    <source>
        <dbReference type="PROSITE" id="PS51194"/>
    </source>
</evidence>
<evidence type="ECO:0000256" key="6">
    <source>
        <dbReference type="ARBA" id="ARBA00034617"/>
    </source>
</evidence>
<dbReference type="Proteomes" id="UP000236724">
    <property type="component" value="Unassembled WGS sequence"/>
</dbReference>
<evidence type="ECO:0000256" key="5">
    <source>
        <dbReference type="ARBA" id="ARBA00023235"/>
    </source>
</evidence>
<dbReference type="PROSITE" id="PS51192">
    <property type="entry name" value="HELICASE_ATP_BIND_1"/>
    <property type="match status" value="1"/>
</dbReference>
<evidence type="ECO:0000256" key="1">
    <source>
        <dbReference type="ARBA" id="ARBA00005446"/>
    </source>
</evidence>
<keyword evidence="11" id="KW-1185">Reference proteome</keyword>
<dbReference type="InterPro" id="IPR011545">
    <property type="entry name" value="DEAD/DEAH_box_helicase_dom"/>
</dbReference>
<dbReference type="GO" id="GO:0009378">
    <property type="term" value="F:four-way junction helicase activity"/>
    <property type="evidence" value="ECO:0007669"/>
    <property type="project" value="TreeGrafter"/>
</dbReference>
<sequence>MSVLHDWEAFGTLREYLQGSQGSAFQCTDYSPLERLRLAWMDDKQRSALDLAVLLRQALRYEQERRITEGGNFVDPKLNAPKSRYPSPEVLQRVGLTVRGIDQAWELRAVPWIPEWLSVSASQATDKTAVAAEICRPHASVPGDPMLTHLGYDTYRSVGQQRAIRSALCMPPGASLLVSLPTGEGKSLVFRLIDKIGFTDSKLSGTTLVVVPTVTLALNHEKSTQLSEQNSEPYAYVGGAKDKNTLILERIRKGEQGLCFVSPEAACAAAMRSALKIACEQGRLKALVVDEAHLVDAWGTGFRTEFQLLSGVREGLLKQCPQDMAFRTVLLSATLTQGAIDVLKTLFPGEPFGFVSASRLRPEPEFWVARRTNLEERKQRVLQALYHLPRPAILYVTKREDADNWYQFLRVQGFRSIRKVHGDTNTQERESVIHAWSQGSLDLVVATSAFGLGIDYRHVRTIIHACIPETLDRFYQEVGRAGRDGRACISLLTPAYGDDDIAKSLNKPKVITIERGFERWLAMFNHPDRKHLGRDDHLVRLDVAPGHNEQDIDMHGECSTDWNARILSVMARAGLIRLHGIPDQAPETGEYQYIEILEPTHLDKTTWEETIEPLRQAIAQSSYHNFDLMRGFIDQKDCPAELLAGLYEVKLDNTPHPVAKTCSGCHLCRQEKARHNHEYLASSTYPWLSSQGVHDSLARWLDRGCLLVLYTQEKIRLRHLRDCLMRLMNYGVYNIIFLGEPILSGVELKKLPVHKVFFVSWADTLVNTGLPKGPSVIFVGSGQTLTPANLQARDAGHERIFFVSHDQEDTTRPGVLLQETYRGRSLSFEQFHQRIVV</sequence>
<evidence type="ECO:0000313" key="10">
    <source>
        <dbReference type="EMBL" id="SEH06416.1"/>
    </source>
</evidence>
<dbReference type="Pfam" id="PF00270">
    <property type="entry name" value="DEAD"/>
    <property type="match status" value="1"/>
</dbReference>
<dbReference type="EMBL" id="FMSV02000492">
    <property type="protein sequence ID" value="SEH06416.1"/>
    <property type="molecule type" value="Genomic_DNA"/>
</dbReference>
<keyword evidence="10" id="KW-0347">Helicase</keyword>
<evidence type="ECO:0000256" key="7">
    <source>
        <dbReference type="ARBA" id="ARBA00034808"/>
    </source>
</evidence>
<dbReference type="RefSeq" id="WP_103920201.1">
    <property type="nucleotide sequence ID" value="NZ_FMSV02000492.1"/>
</dbReference>
<dbReference type="InterPro" id="IPR014001">
    <property type="entry name" value="Helicase_ATP-bd"/>
</dbReference>
<dbReference type="PANTHER" id="PTHR13710:SF105">
    <property type="entry name" value="ATP-DEPENDENT DNA HELICASE Q1"/>
    <property type="match status" value="1"/>
</dbReference>
<dbReference type="GO" id="GO:0005694">
    <property type="term" value="C:chromosome"/>
    <property type="evidence" value="ECO:0007669"/>
    <property type="project" value="TreeGrafter"/>
</dbReference>
<name>A0A1H6FBA7_9GAMM</name>
<evidence type="ECO:0000313" key="11">
    <source>
        <dbReference type="Proteomes" id="UP000236724"/>
    </source>
</evidence>
<dbReference type="NCBIfam" id="NF041063">
    <property type="entry name" value="DpdF"/>
    <property type="match status" value="1"/>
</dbReference>
<keyword evidence="2" id="KW-0547">Nucleotide-binding</keyword>
<gene>
    <name evidence="10" type="primary">recQ_4</name>
    <name evidence="10" type="ORF">MBHS_02278</name>
</gene>
<evidence type="ECO:0000256" key="3">
    <source>
        <dbReference type="ARBA" id="ARBA00022840"/>
    </source>
</evidence>
<proteinExistence type="inferred from homology"/>
<dbReference type="InterPro" id="IPR027417">
    <property type="entry name" value="P-loop_NTPase"/>
</dbReference>
<accession>A0A1H6FBA7</accession>
<dbReference type="GO" id="GO:0043138">
    <property type="term" value="F:3'-5' DNA helicase activity"/>
    <property type="evidence" value="ECO:0007669"/>
    <property type="project" value="UniProtKB-EC"/>
</dbReference>
<dbReference type="GO" id="GO:0000724">
    <property type="term" value="P:double-strand break repair via homologous recombination"/>
    <property type="evidence" value="ECO:0007669"/>
    <property type="project" value="TreeGrafter"/>
</dbReference>
<dbReference type="PROSITE" id="PS51194">
    <property type="entry name" value="HELICASE_CTER"/>
    <property type="match status" value="1"/>
</dbReference>
<keyword evidence="4" id="KW-0238">DNA-binding</keyword>